<evidence type="ECO:0000256" key="1">
    <source>
        <dbReference type="ARBA" id="ARBA00006962"/>
    </source>
</evidence>
<proteinExistence type="inferred from homology"/>
<dbReference type="EMBL" id="MNUO01000066">
    <property type="protein sequence ID" value="OIN97050.1"/>
    <property type="molecule type" value="Genomic_DNA"/>
</dbReference>
<dbReference type="GO" id="GO:0009247">
    <property type="term" value="P:glycolipid biosynthetic process"/>
    <property type="evidence" value="ECO:0007669"/>
    <property type="project" value="InterPro"/>
</dbReference>
<dbReference type="InterPro" id="IPR050519">
    <property type="entry name" value="Glycosyltransf_28_UgtP"/>
</dbReference>
<evidence type="ECO:0000259" key="5">
    <source>
        <dbReference type="Pfam" id="PF06925"/>
    </source>
</evidence>
<evidence type="ECO:0000259" key="4">
    <source>
        <dbReference type="Pfam" id="PF00534"/>
    </source>
</evidence>
<dbReference type="Proteomes" id="UP000182278">
    <property type="component" value="Unassembled WGS sequence"/>
</dbReference>
<dbReference type="InterPro" id="IPR009695">
    <property type="entry name" value="Diacylglyc_glucosyltr_N"/>
</dbReference>
<reference evidence="6 7" key="1">
    <citation type="journal article" date="2016" name="Environ. Microbiol.">
        <title>Genomic resolution of a cold subsurface aquifer community provides metabolic insights for novel microbes adapted to high CO concentrations.</title>
        <authorList>
            <person name="Probst A.J."/>
            <person name="Castelle C.J."/>
            <person name="Singh A."/>
            <person name="Brown C.T."/>
            <person name="Anantharaman K."/>
            <person name="Sharon I."/>
            <person name="Hug L.A."/>
            <person name="Burstein D."/>
            <person name="Emerson J.B."/>
            <person name="Thomas B.C."/>
            <person name="Banfield J.F."/>
        </authorList>
    </citation>
    <scope>NUCLEOTIDE SEQUENCE [LARGE SCALE GENOMIC DNA]</scope>
    <source>
        <strain evidence="6">CG1_02_38_46</strain>
    </source>
</reference>
<dbReference type="GO" id="GO:0016020">
    <property type="term" value="C:membrane"/>
    <property type="evidence" value="ECO:0007669"/>
    <property type="project" value="GOC"/>
</dbReference>
<dbReference type="SUPFAM" id="SSF53756">
    <property type="entry name" value="UDP-Glycosyltransferase/glycogen phosphorylase"/>
    <property type="match status" value="1"/>
</dbReference>
<feature type="domain" description="Glycosyl transferase family 1" evidence="4">
    <location>
        <begin position="231"/>
        <end position="365"/>
    </location>
</feature>
<sequence>MKKKILIIHGHGGGAMGVGHMRAGIAIEEAARVSPDLEVRMLDMLEYIDSFLERMFDMFYRQTIMNCPKLWAISYYLPDTKWFGKIWSKRQASLDIKHLKKEFVDTIKEFAPDVVICPFWLPLEVISIYREKGIIDPNAFRMCGVITDYYPHRFWIHPNIDRYFVANDLCRTRLIGEGIDATKIRITGIPILKIFTVKDDRNAICAKMGLNPDDFILSILGGGFGAGRIKKIFTKLLGLDLPVQVLVTTGRNKKLKSELEKITAKVRLKNMKAQVFGFIDKIEDLYNISNLIVSKSGGISISEIMSMGCPMVIMDPIPGQEEYNRDYLVQNNAALFARNPKELGKILSSLIREPERLKKLAENVRRIARPNAAIDIVRESLAVEENS</sequence>
<dbReference type="GO" id="GO:0016758">
    <property type="term" value="F:hexosyltransferase activity"/>
    <property type="evidence" value="ECO:0007669"/>
    <property type="project" value="InterPro"/>
</dbReference>
<keyword evidence="3" id="KW-0808">Transferase</keyword>
<dbReference type="Gene3D" id="3.40.50.2000">
    <property type="entry name" value="Glycogen Phosphorylase B"/>
    <property type="match status" value="1"/>
</dbReference>
<name>A0A1J4SEF0_9BACT</name>
<evidence type="ECO:0000256" key="2">
    <source>
        <dbReference type="ARBA" id="ARBA00022676"/>
    </source>
</evidence>
<evidence type="ECO:0000256" key="3">
    <source>
        <dbReference type="ARBA" id="ARBA00022679"/>
    </source>
</evidence>
<dbReference type="STRING" id="1817893.AUJ66_04480"/>
<dbReference type="InterPro" id="IPR001296">
    <property type="entry name" value="Glyco_trans_1"/>
</dbReference>
<dbReference type="PANTHER" id="PTHR43025:SF3">
    <property type="entry name" value="MONOGALACTOSYLDIACYLGLYCEROL SYNTHASE 1, CHLOROPLASTIC"/>
    <property type="match status" value="1"/>
</dbReference>
<dbReference type="Pfam" id="PF00534">
    <property type="entry name" value="Glycos_transf_1"/>
    <property type="match status" value="1"/>
</dbReference>
<feature type="domain" description="Diacylglycerol glucosyltransferase N-terminal" evidence="5">
    <location>
        <begin position="20"/>
        <end position="191"/>
    </location>
</feature>
<comment type="caution">
    <text evidence="6">The sequence shown here is derived from an EMBL/GenBank/DDBJ whole genome shotgun (WGS) entry which is preliminary data.</text>
</comment>
<protein>
    <recommendedName>
        <fullName evidence="8">Glycosyl transferase family 28 C-terminal domain-containing protein</fullName>
    </recommendedName>
</protein>
<evidence type="ECO:0000313" key="7">
    <source>
        <dbReference type="Proteomes" id="UP000182278"/>
    </source>
</evidence>
<dbReference type="Pfam" id="PF06925">
    <property type="entry name" value="MGDG_synth"/>
    <property type="match status" value="1"/>
</dbReference>
<evidence type="ECO:0000313" key="6">
    <source>
        <dbReference type="EMBL" id="OIN97050.1"/>
    </source>
</evidence>
<dbReference type="PANTHER" id="PTHR43025">
    <property type="entry name" value="MONOGALACTOSYLDIACYLGLYCEROL SYNTHASE"/>
    <property type="match status" value="1"/>
</dbReference>
<keyword evidence="2" id="KW-0328">Glycosyltransferase</keyword>
<accession>A0A1J4SEF0</accession>
<organism evidence="6 7">
    <name type="scientific">Candidatus Desantisbacteria bacterium CG1_02_38_46</name>
    <dbReference type="NCBI Taxonomy" id="1817893"/>
    <lineage>
        <taxon>Bacteria</taxon>
        <taxon>Candidatus Desantisiibacteriota</taxon>
    </lineage>
</organism>
<comment type="similarity">
    <text evidence="1">Belongs to the glycosyltransferase 28 family.</text>
</comment>
<gene>
    <name evidence="6" type="ORF">AUJ66_04480</name>
</gene>
<dbReference type="AlphaFoldDB" id="A0A1J4SEF0"/>
<evidence type="ECO:0008006" key="8">
    <source>
        <dbReference type="Google" id="ProtNLM"/>
    </source>
</evidence>